<dbReference type="Pfam" id="PF06985">
    <property type="entry name" value="HET"/>
    <property type="match status" value="1"/>
</dbReference>
<dbReference type="OrthoDB" id="674604at2759"/>
<proteinExistence type="predicted"/>
<dbReference type="PANTHER" id="PTHR24148:SF73">
    <property type="entry name" value="HET DOMAIN PROTEIN (AFU_ORTHOLOGUE AFUA_8G01020)"/>
    <property type="match status" value="1"/>
</dbReference>
<sequence>MAASTGTQTTAADLGARVIYELPLFDLQGGVRTINIKSVAIDGCIRLVDCVAFALNNVLKIWEFPEPPLQEFKNFSSWPDFKYSAISYVWKGNPIDPHTTTSVNDSGFLVVDGAEDADPISVDVLRSACLASLQEDEVGRWRMVSRAEYIWLDRLCIVQTSKRDKAYQISQMYQLYACCTQCLIIAGGLGRLVCLDEETTWANRAWTLQECLAPHYPIVLFSWTRGTGRFIGVSAFKLREVGHGTGTALARFIDLVRACIDKPNVFNACPLHAPLSDLNKPSVIAAGTPLDIRIFGKGHADLFALRQTRLNFQNSSEPYHPASTRRCYSMVWRCALMRASSRPVDMVLSIMGLMGVSLNPADFNAHDRLKATLALASSIMNSGGSADWLGLPARIPPCPQMSTFPQFARTDVTGCVEYLVSDKWCPARSLDDWFFAESSWTSTEIWPWERLYGSVDENGYLIFTRKGCAVIRETATIADQEGKIGWPLLEAVDGTIWRFLEKVKHSPGTTPKNVAIPLWGFREHIMMNEVHVADAQFAIPAIKFMLVERHDTGKYHLVSYFYVHNEKEGPWKSRVESWYSYRFAIGGPEPLPRWHT</sequence>
<dbReference type="PANTHER" id="PTHR24148">
    <property type="entry name" value="ANKYRIN REPEAT DOMAIN-CONTAINING PROTEIN 39 HOMOLOG-RELATED"/>
    <property type="match status" value="1"/>
</dbReference>
<dbReference type="EMBL" id="CM003100">
    <property type="protein sequence ID" value="KUI67865.1"/>
    <property type="molecule type" value="Genomic_DNA"/>
</dbReference>
<dbReference type="AlphaFoldDB" id="A0A194VVL9"/>
<evidence type="ECO:0000259" key="1">
    <source>
        <dbReference type="Pfam" id="PF06985"/>
    </source>
</evidence>
<evidence type="ECO:0000313" key="2">
    <source>
        <dbReference type="EMBL" id="KUI67865.1"/>
    </source>
</evidence>
<dbReference type="InterPro" id="IPR010730">
    <property type="entry name" value="HET"/>
</dbReference>
<reference evidence="2" key="1">
    <citation type="submission" date="2014-12" db="EMBL/GenBank/DDBJ databases">
        <title>Genome Sequence of Valsa Canker Pathogens Uncovers a Specific Adaption of Colonization on Woody Bark.</title>
        <authorList>
            <person name="Yin Z."/>
            <person name="Liu H."/>
            <person name="Gao X."/>
            <person name="Li Z."/>
            <person name="Song N."/>
            <person name="Ke X."/>
            <person name="Dai Q."/>
            <person name="Wu Y."/>
            <person name="Sun Y."/>
            <person name="Xu J.-R."/>
            <person name="Kang Z.K."/>
            <person name="Wang L."/>
            <person name="Huang L."/>
        </authorList>
    </citation>
    <scope>NUCLEOTIDE SEQUENCE [LARGE SCALE GENOMIC DNA]</scope>
    <source>
        <strain evidence="2">03-8</strain>
    </source>
</reference>
<protein>
    <recommendedName>
        <fullName evidence="1">Heterokaryon incompatibility domain-containing protein</fullName>
    </recommendedName>
</protein>
<gene>
    <name evidence="2" type="ORF">VM1G_02862</name>
</gene>
<dbReference type="Proteomes" id="UP000078559">
    <property type="component" value="Chromosome 3"/>
</dbReference>
<keyword evidence="3" id="KW-1185">Reference proteome</keyword>
<organism evidence="2 3">
    <name type="scientific">Cytospora mali</name>
    <name type="common">Apple Valsa canker fungus</name>
    <name type="synonym">Valsa mali</name>
    <dbReference type="NCBI Taxonomy" id="578113"/>
    <lineage>
        <taxon>Eukaryota</taxon>
        <taxon>Fungi</taxon>
        <taxon>Dikarya</taxon>
        <taxon>Ascomycota</taxon>
        <taxon>Pezizomycotina</taxon>
        <taxon>Sordariomycetes</taxon>
        <taxon>Sordariomycetidae</taxon>
        <taxon>Diaporthales</taxon>
        <taxon>Cytosporaceae</taxon>
        <taxon>Cytospora</taxon>
    </lineage>
</organism>
<name>A0A194VVL9_CYTMA</name>
<feature type="domain" description="Heterokaryon incompatibility" evidence="1">
    <location>
        <begin position="83"/>
        <end position="188"/>
    </location>
</feature>
<accession>A0A194VVL9</accession>
<dbReference type="InterPro" id="IPR052895">
    <property type="entry name" value="HetReg/Transcr_Mod"/>
</dbReference>
<evidence type="ECO:0000313" key="3">
    <source>
        <dbReference type="Proteomes" id="UP000078559"/>
    </source>
</evidence>